<reference evidence="1 2" key="1">
    <citation type="journal article" date="2013" name="PLoS ONE">
        <title>Lactobacillus paracasei comparative genomics: towards species pan-genome definition and exploitation of diversity.</title>
        <authorList>
            <person name="Smokvina T."/>
            <person name="Wels M."/>
            <person name="Polka J."/>
            <person name="Chervaux C."/>
            <person name="Brisse S."/>
            <person name="Boekhorst J."/>
            <person name="van Hylckama Vlieg J.E."/>
            <person name="Siezen R.J."/>
        </authorList>
    </citation>
    <scope>NUCLEOTIDE SEQUENCE [LARGE SCALE GENOMIC DNA]</scope>
    <source>
        <strain evidence="1 2">Lpp126</strain>
    </source>
</reference>
<gene>
    <name evidence="1" type="ORF">Lpp126_12952</name>
</gene>
<protein>
    <submittedName>
        <fullName evidence="1">Alpha-galactosidase</fullName>
    </submittedName>
</protein>
<evidence type="ECO:0000313" key="1">
    <source>
        <dbReference type="EMBL" id="EPC73627.1"/>
    </source>
</evidence>
<comment type="caution">
    <text evidence="1">The sequence shown here is derived from an EMBL/GenBank/DDBJ whole genome shotgun (WGS) entry which is preliminary data.</text>
</comment>
<proteinExistence type="predicted"/>
<accession>S2R5Y8</accession>
<name>S2R5Y8_LACPA</name>
<dbReference type="EMBL" id="ANKC01000921">
    <property type="protein sequence ID" value="EPC73627.1"/>
    <property type="molecule type" value="Genomic_DNA"/>
</dbReference>
<dbReference type="PATRIC" id="fig|1256206.3.peg.1987"/>
<organism evidence="1 2">
    <name type="scientific">Lacticaseibacillus paracasei subsp. paracasei Lpp126</name>
    <dbReference type="NCBI Taxonomy" id="1256206"/>
    <lineage>
        <taxon>Bacteria</taxon>
        <taxon>Bacillati</taxon>
        <taxon>Bacillota</taxon>
        <taxon>Bacilli</taxon>
        <taxon>Lactobacillales</taxon>
        <taxon>Lactobacillaceae</taxon>
        <taxon>Lacticaseibacillus</taxon>
    </lineage>
</organism>
<dbReference type="Proteomes" id="UP000014243">
    <property type="component" value="Unassembled WGS sequence"/>
</dbReference>
<dbReference type="AlphaFoldDB" id="S2R5Y8"/>
<sequence length="59" mass="6117">MSIKSTTPKIATGLELNHAGVTLPLAHGDFSATLMELTAVTNLPQPTAAPTLDQITTQS</sequence>
<evidence type="ECO:0000313" key="2">
    <source>
        <dbReference type="Proteomes" id="UP000014243"/>
    </source>
</evidence>